<organism evidence="2 3">
    <name type="scientific">Arachis hypogaea</name>
    <name type="common">Peanut</name>
    <dbReference type="NCBI Taxonomy" id="3818"/>
    <lineage>
        <taxon>Eukaryota</taxon>
        <taxon>Viridiplantae</taxon>
        <taxon>Streptophyta</taxon>
        <taxon>Embryophyta</taxon>
        <taxon>Tracheophyta</taxon>
        <taxon>Spermatophyta</taxon>
        <taxon>Magnoliopsida</taxon>
        <taxon>eudicotyledons</taxon>
        <taxon>Gunneridae</taxon>
        <taxon>Pentapetalae</taxon>
        <taxon>rosids</taxon>
        <taxon>fabids</taxon>
        <taxon>Fabales</taxon>
        <taxon>Fabaceae</taxon>
        <taxon>Papilionoideae</taxon>
        <taxon>50 kb inversion clade</taxon>
        <taxon>dalbergioids sensu lato</taxon>
        <taxon>Dalbergieae</taxon>
        <taxon>Pterocarpus clade</taxon>
        <taxon>Arachis</taxon>
    </lineage>
</organism>
<feature type="compositionally biased region" description="Polar residues" evidence="1">
    <location>
        <begin position="95"/>
        <end position="109"/>
    </location>
</feature>
<accession>A0A445AZX0</accession>
<sequence>MGSPNIRKGLLEAFYGVYEKDPDKRLLCHLSYIGISSLPAKDQDSMPPEMLLFYTAKIWRPTHGPKSCLNIEVICSSWPAFRQVLHGAVSAMSPQVQGGSQQLPGSTPDQIKAATI</sequence>
<gene>
    <name evidence="2" type="ORF">Ahy_B01g056960</name>
</gene>
<evidence type="ECO:0000313" key="3">
    <source>
        <dbReference type="Proteomes" id="UP000289738"/>
    </source>
</evidence>
<reference evidence="2 3" key="1">
    <citation type="submission" date="2019-01" db="EMBL/GenBank/DDBJ databases">
        <title>Sequencing of cultivated peanut Arachis hypogaea provides insights into genome evolution and oil improvement.</title>
        <authorList>
            <person name="Chen X."/>
        </authorList>
    </citation>
    <scope>NUCLEOTIDE SEQUENCE [LARGE SCALE GENOMIC DNA]</scope>
    <source>
        <strain evidence="3">cv. Fuhuasheng</strain>
        <tissue evidence="2">Leaves</tissue>
    </source>
</reference>
<dbReference type="STRING" id="3818.A0A445AZX0"/>
<dbReference type="EMBL" id="SDMP01000011">
    <property type="protein sequence ID" value="RYR31977.1"/>
    <property type="molecule type" value="Genomic_DNA"/>
</dbReference>
<dbReference type="Proteomes" id="UP000289738">
    <property type="component" value="Chromosome B01"/>
</dbReference>
<protein>
    <submittedName>
        <fullName evidence="2">Uncharacterized protein</fullName>
    </submittedName>
</protein>
<proteinExistence type="predicted"/>
<name>A0A445AZX0_ARAHY</name>
<feature type="region of interest" description="Disordered" evidence="1">
    <location>
        <begin position="95"/>
        <end position="116"/>
    </location>
</feature>
<comment type="caution">
    <text evidence="2">The sequence shown here is derived from an EMBL/GenBank/DDBJ whole genome shotgun (WGS) entry which is preliminary data.</text>
</comment>
<evidence type="ECO:0000313" key="2">
    <source>
        <dbReference type="EMBL" id="RYR31977.1"/>
    </source>
</evidence>
<dbReference type="AlphaFoldDB" id="A0A445AZX0"/>
<evidence type="ECO:0000256" key="1">
    <source>
        <dbReference type="SAM" id="MobiDB-lite"/>
    </source>
</evidence>
<keyword evidence="3" id="KW-1185">Reference proteome</keyword>